<evidence type="ECO:0000313" key="2">
    <source>
        <dbReference type="EMBL" id="ASN67404.1"/>
    </source>
</evidence>
<protein>
    <submittedName>
        <fullName evidence="2">Uncharacterized protein</fullName>
    </submittedName>
</protein>
<sequence>MSHQQCECHRCIAEHKLGQQVGSMWLPLSSTRMILCPVCGCKRCPKASDHDLACTDSNEPGQAGSVYQ</sequence>
<dbReference type="EMBL" id="MF417839">
    <property type="protein sequence ID" value="ASN67404.1"/>
    <property type="molecule type" value="Genomic_DNA"/>
</dbReference>
<organism evidence="2">
    <name type="scientific">uncultured Caudovirales phage</name>
    <dbReference type="NCBI Taxonomy" id="2100421"/>
    <lineage>
        <taxon>Viruses</taxon>
        <taxon>Duplodnaviria</taxon>
        <taxon>Heunggongvirae</taxon>
        <taxon>Uroviricota</taxon>
        <taxon>Caudoviricetes</taxon>
        <taxon>Peduoviridae</taxon>
        <taxon>Maltschvirus</taxon>
        <taxon>Maltschvirus maltsch</taxon>
    </lineage>
</organism>
<feature type="compositionally biased region" description="Polar residues" evidence="1">
    <location>
        <begin position="55"/>
        <end position="68"/>
    </location>
</feature>
<proteinExistence type="predicted"/>
<feature type="region of interest" description="Disordered" evidence="1">
    <location>
        <begin position="48"/>
        <end position="68"/>
    </location>
</feature>
<reference evidence="2" key="1">
    <citation type="submission" date="2017-06" db="EMBL/GenBank/DDBJ databases">
        <title>Novel phages from South African skin metaviromes.</title>
        <authorList>
            <person name="van Zyl L.J."/>
            <person name="Abrahams Y."/>
            <person name="Stander E.A."/>
            <person name="Kirby B.M."/>
            <person name="Clavaud C."/>
            <person name="Farcet C."/>
            <person name="Breton L."/>
            <person name="Trindade M.I."/>
        </authorList>
    </citation>
    <scope>NUCLEOTIDE SEQUENCE</scope>
</reference>
<gene>
    <name evidence="2" type="ORF">2AX2_31</name>
</gene>
<accession>A0A2H4IY74</accession>
<name>A0A2H4IY74_9CAUD</name>
<evidence type="ECO:0000256" key="1">
    <source>
        <dbReference type="SAM" id="MobiDB-lite"/>
    </source>
</evidence>